<evidence type="ECO:0000256" key="8">
    <source>
        <dbReference type="RuleBase" id="RU000304"/>
    </source>
</evidence>
<feature type="binding site" evidence="7">
    <location>
        <position position="46"/>
    </location>
    <ligand>
        <name>ATP</name>
        <dbReference type="ChEBI" id="CHEBI:30616"/>
    </ligand>
</feature>
<dbReference type="GO" id="GO:0004674">
    <property type="term" value="F:protein serine/threonine kinase activity"/>
    <property type="evidence" value="ECO:0007669"/>
    <property type="project" value="UniProtKB-KW"/>
</dbReference>
<dbReference type="GO" id="GO:0006950">
    <property type="term" value="P:response to stress"/>
    <property type="evidence" value="ECO:0007669"/>
    <property type="project" value="UniProtKB-ARBA"/>
</dbReference>
<keyword evidence="2 8" id="KW-0723">Serine/threonine-protein kinase</keyword>
<evidence type="ECO:0000256" key="3">
    <source>
        <dbReference type="ARBA" id="ARBA00022679"/>
    </source>
</evidence>
<feature type="domain" description="Protein kinase" evidence="10">
    <location>
        <begin position="19"/>
        <end position="273"/>
    </location>
</feature>
<protein>
    <recommendedName>
        <fullName evidence="10">Protein kinase domain-containing protein</fullName>
    </recommendedName>
</protein>
<evidence type="ECO:0000256" key="2">
    <source>
        <dbReference type="ARBA" id="ARBA00022527"/>
    </source>
</evidence>
<dbReference type="Proteomes" id="UP001608902">
    <property type="component" value="Unassembled WGS sequence"/>
</dbReference>
<dbReference type="Pfam" id="PF07714">
    <property type="entry name" value="PK_Tyr_Ser-Thr"/>
    <property type="match status" value="1"/>
</dbReference>
<keyword evidence="4 7" id="KW-0547">Nucleotide-binding</keyword>
<gene>
    <name evidence="11" type="ORF">AB6A40_004831</name>
</gene>
<dbReference type="EMBL" id="JBGFUD010002887">
    <property type="protein sequence ID" value="MFH4978122.1"/>
    <property type="molecule type" value="Genomic_DNA"/>
</dbReference>
<keyword evidence="5" id="KW-0418">Kinase</keyword>
<dbReference type="InterPro" id="IPR000719">
    <property type="entry name" value="Prot_kinase_dom"/>
</dbReference>
<evidence type="ECO:0000256" key="6">
    <source>
        <dbReference type="ARBA" id="ARBA00022840"/>
    </source>
</evidence>
<evidence type="ECO:0000256" key="4">
    <source>
        <dbReference type="ARBA" id="ARBA00022741"/>
    </source>
</evidence>
<organism evidence="11 12">
    <name type="scientific">Gnathostoma spinigerum</name>
    <dbReference type="NCBI Taxonomy" id="75299"/>
    <lineage>
        <taxon>Eukaryota</taxon>
        <taxon>Metazoa</taxon>
        <taxon>Ecdysozoa</taxon>
        <taxon>Nematoda</taxon>
        <taxon>Chromadorea</taxon>
        <taxon>Rhabditida</taxon>
        <taxon>Spirurina</taxon>
        <taxon>Gnathostomatomorpha</taxon>
        <taxon>Gnathostomatoidea</taxon>
        <taxon>Gnathostomatidae</taxon>
        <taxon>Gnathostoma</taxon>
    </lineage>
</organism>
<dbReference type="Gene3D" id="1.10.510.10">
    <property type="entry name" value="Transferase(Phosphotransferase) domain 1"/>
    <property type="match status" value="1"/>
</dbReference>
<dbReference type="PROSITE" id="PS00108">
    <property type="entry name" value="PROTEIN_KINASE_ST"/>
    <property type="match status" value="1"/>
</dbReference>
<dbReference type="AlphaFoldDB" id="A0ABD6EN67"/>
<dbReference type="Gene3D" id="3.30.200.20">
    <property type="entry name" value="Phosphorylase Kinase, domain 1"/>
    <property type="match status" value="1"/>
</dbReference>
<reference evidence="11 12" key="1">
    <citation type="submission" date="2024-08" db="EMBL/GenBank/DDBJ databases">
        <title>Gnathostoma spinigerum genome.</title>
        <authorList>
            <person name="Gonzalez-Bertolin B."/>
            <person name="Monzon S."/>
            <person name="Zaballos A."/>
            <person name="Jimenez P."/>
            <person name="Dekumyoy P."/>
            <person name="Varona S."/>
            <person name="Cuesta I."/>
            <person name="Sumanam S."/>
            <person name="Adisakwattana P."/>
            <person name="Gasser R.B."/>
            <person name="Hernandez-Gonzalez A."/>
            <person name="Young N.D."/>
            <person name="Perteguer M.J."/>
        </authorList>
    </citation>
    <scope>NUCLEOTIDE SEQUENCE [LARGE SCALE GENOMIC DNA]</scope>
    <source>
        <strain evidence="11">AL3</strain>
        <tissue evidence="11">Liver</tissue>
    </source>
</reference>
<dbReference type="InterPro" id="IPR001245">
    <property type="entry name" value="Ser-Thr/Tyr_kinase_cat_dom"/>
</dbReference>
<name>A0ABD6EN67_9BILA</name>
<evidence type="ECO:0000256" key="1">
    <source>
        <dbReference type="ARBA" id="ARBA00006529"/>
    </source>
</evidence>
<dbReference type="PANTHER" id="PTHR46716">
    <property type="entry name" value="MITOGEN-ACTIVATED PROTEIN KINASE KINASE KINASE 7"/>
    <property type="match status" value="1"/>
</dbReference>
<keyword evidence="3" id="KW-0808">Transferase</keyword>
<dbReference type="SMART" id="SM00220">
    <property type="entry name" value="S_TKc"/>
    <property type="match status" value="1"/>
</dbReference>
<evidence type="ECO:0000256" key="5">
    <source>
        <dbReference type="ARBA" id="ARBA00022777"/>
    </source>
</evidence>
<proteinExistence type="inferred from homology"/>
<dbReference type="PANTHER" id="PTHR46716:SF1">
    <property type="entry name" value="MITOGEN-ACTIVATED PROTEIN KINASE KINASE KINASE 7"/>
    <property type="match status" value="1"/>
</dbReference>
<dbReference type="GO" id="GO:0009967">
    <property type="term" value="P:positive regulation of signal transduction"/>
    <property type="evidence" value="ECO:0007669"/>
    <property type="project" value="UniProtKB-ARBA"/>
</dbReference>
<keyword evidence="6 7" id="KW-0067">ATP-binding</keyword>
<evidence type="ECO:0000313" key="12">
    <source>
        <dbReference type="Proteomes" id="UP001608902"/>
    </source>
</evidence>
<keyword evidence="12" id="KW-1185">Reference proteome</keyword>
<dbReference type="InterPro" id="IPR008271">
    <property type="entry name" value="Ser/Thr_kinase_AS"/>
</dbReference>
<evidence type="ECO:0000256" key="9">
    <source>
        <dbReference type="SAM" id="MobiDB-lite"/>
    </source>
</evidence>
<feature type="region of interest" description="Disordered" evidence="9">
    <location>
        <begin position="280"/>
        <end position="339"/>
    </location>
</feature>
<dbReference type="PRINTS" id="PR00109">
    <property type="entry name" value="TYRKINASE"/>
</dbReference>
<dbReference type="PROSITE" id="PS00107">
    <property type="entry name" value="PROTEIN_KINASE_ATP"/>
    <property type="match status" value="1"/>
</dbReference>
<dbReference type="GO" id="GO:0005524">
    <property type="term" value="F:ATP binding"/>
    <property type="evidence" value="ECO:0007669"/>
    <property type="project" value="UniProtKB-UniRule"/>
</dbReference>
<evidence type="ECO:0000256" key="7">
    <source>
        <dbReference type="PROSITE-ProRule" id="PRU10141"/>
    </source>
</evidence>
<sequence length="415" mass="47565">MLEREQSSVEFEEIDLSHVKFINHLGRGTFGSVHKALWNDKLVAMKVIDGDSDNERECFIQTLKILKELNHKNIVKVFGSCLHPRPALALELMENGSMHDLLHRRRSLIYKADHVFSWARQCADAIAFMHKKRLVHRDLKPANLLLKNAYHLVKVCDFGTLTTVRSVMSNNRGSASWMAPEVFSGSRYDSKCDVYSFGIILWEMITRRMPFEDFEATAYTILWNVCSGSRPPLISDCPKPIMDLITCCWDKSPNNRPSMTVVLQFLEELRKVFPDSDAPITDSSLESIPPEPDLPAPGKLINDATKKDNTKADGPSPGEFLTAIDQSLMPPPPLKNSEESQKCYMTHVAACKELFSVEARIRLLLRENFRHKLQYELQCREPLERIKTRRDFLRSLLFEYQQTSMPRRAMAPPPT</sequence>
<evidence type="ECO:0000259" key="10">
    <source>
        <dbReference type="PROSITE" id="PS50011"/>
    </source>
</evidence>
<dbReference type="InterPro" id="IPR017441">
    <property type="entry name" value="Protein_kinase_ATP_BS"/>
</dbReference>
<comment type="caution">
    <text evidence="11">The sequence shown here is derived from an EMBL/GenBank/DDBJ whole genome shotgun (WGS) entry which is preliminary data.</text>
</comment>
<dbReference type="GO" id="GO:0019899">
    <property type="term" value="F:enzyme binding"/>
    <property type="evidence" value="ECO:0007669"/>
    <property type="project" value="UniProtKB-ARBA"/>
</dbReference>
<dbReference type="PROSITE" id="PS50011">
    <property type="entry name" value="PROTEIN_KINASE_DOM"/>
    <property type="match status" value="1"/>
</dbReference>
<dbReference type="InterPro" id="IPR011009">
    <property type="entry name" value="Kinase-like_dom_sf"/>
</dbReference>
<evidence type="ECO:0000313" key="11">
    <source>
        <dbReference type="EMBL" id="MFH4978122.1"/>
    </source>
</evidence>
<comment type="similarity">
    <text evidence="1">Belongs to the protein kinase superfamily. STE Ser/Thr protein kinase family. MAP kinase kinase kinase subfamily.</text>
</comment>
<accession>A0ABD6EN67</accession>
<dbReference type="SUPFAM" id="SSF56112">
    <property type="entry name" value="Protein kinase-like (PK-like)"/>
    <property type="match status" value="1"/>
</dbReference>